<dbReference type="AlphaFoldDB" id="K9WXF0"/>
<dbReference type="KEGG" id="csg:Cylst_2857"/>
<dbReference type="EMBL" id="CP003642">
    <property type="protein sequence ID" value="AFZ25050.1"/>
    <property type="molecule type" value="Genomic_DNA"/>
</dbReference>
<dbReference type="STRING" id="56107.Cylst_2857"/>
<dbReference type="InterPro" id="IPR021809">
    <property type="entry name" value="DUF3386"/>
</dbReference>
<dbReference type="RefSeq" id="WP_015208303.1">
    <property type="nucleotide sequence ID" value="NC_019757.1"/>
</dbReference>
<evidence type="ECO:0000313" key="2">
    <source>
        <dbReference type="Proteomes" id="UP000010475"/>
    </source>
</evidence>
<sequence length="219" mass="25124">MTVQTTAGVLFQTAYESRYTWDENFPGYSANVQLLQGDEVYIGKIRINRDLSIEVTDIDDAEVEEGIYIQLQEMITHCKRSDFQQSYGKFEFTLGETDKSGVVEIFVKGDSIESHYKIRDQEICQEIRVMGRMALVIDTHENFDTGAGYIASHYDAVFRNSKTNEVNSVLKFTDTYQKVGDYYIMTKQVVQEYQEGVSDNPPEEALSITEFSYSNIKLL</sequence>
<dbReference type="HOGENOM" id="CLU_091325_0_0_3"/>
<evidence type="ECO:0000313" key="1">
    <source>
        <dbReference type="EMBL" id="AFZ25050.1"/>
    </source>
</evidence>
<dbReference type="Pfam" id="PF11866">
    <property type="entry name" value="DUF3386"/>
    <property type="match status" value="1"/>
</dbReference>
<dbReference type="Proteomes" id="UP000010475">
    <property type="component" value="Chromosome"/>
</dbReference>
<organism evidence="1 2">
    <name type="scientific">Cylindrospermum stagnale PCC 7417</name>
    <dbReference type="NCBI Taxonomy" id="56107"/>
    <lineage>
        <taxon>Bacteria</taxon>
        <taxon>Bacillati</taxon>
        <taxon>Cyanobacteriota</taxon>
        <taxon>Cyanophyceae</taxon>
        <taxon>Nostocales</taxon>
        <taxon>Nostocaceae</taxon>
        <taxon>Cylindrospermum</taxon>
    </lineage>
</organism>
<name>K9WXF0_9NOST</name>
<reference evidence="1 2" key="1">
    <citation type="submission" date="2012-06" db="EMBL/GenBank/DDBJ databases">
        <title>Finished chromosome of genome of Cylindrospermum stagnale PCC 7417.</title>
        <authorList>
            <consortium name="US DOE Joint Genome Institute"/>
            <person name="Gugger M."/>
            <person name="Coursin T."/>
            <person name="Rippka R."/>
            <person name="Tandeau De Marsac N."/>
            <person name="Huntemann M."/>
            <person name="Wei C.-L."/>
            <person name="Han J."/>
            <person name="Detter J.C."/>
            <person name="Han C."/>
            <person name="Tapia R."/>
            <person name="Chen A."/>
            <person name="Kyrpides N."/>
            <person name="Mavromatis K."/>
            <person name="Markowitz V."/>
            <person name="Szeto E."/>
            <person name="Ivanova N."/>
            <person name="Pagani I."/>
            <person name="Pati A."/>
            <person name="Goodwin L."/>
            <person name="Nordberg H.P."/>
            <person name="Cantor M.N."/>
            <person name="Hua S.X."/>
            <person name="Woyke T."/>
            <person name="Kerfeld C.A."/>
        </authorList>
    </citation>
    <scope>NUCLEOTIDE SEQUENCE [LARGE SCALE GENOMIC DNA]</scope>
    <source>
        <strain evidence="1 2">PCC 7417</strain>
    </source>
</reference>
<accession>K9WXF0</accession>
<protein>
    <recommendedName>
        <fullName evidence="3">DUF3386 domain-containing protein</fullName>
    </recommendedName>
</protein>
<dbReference type="OrthoDB" id="447919at2"/>
<evidence type="ECO:0008006" key="3">
    <source>
        <dbReference type="Google" id="ProtNLM"/>
    </source>
</evidence>
<dbReference type="PATRIC" id="fig|56107.3.peg.3162"/>
<keyword evidence="2" id="KW-1185">Reference proteome</keyword>
<gene>
    <name evidence="1" type="ORF">Cylst_2857</name>
</gene>
<dbReference type="eggNOG" id="ENOG502Z8H2">
    <property type="taxonomic scope" value="Bacteria"/>
</dbReference>
<proteinExistence type="predicted"/>